<accession>A0A9N8EMS9</accession>
<organism evidence="8 9">
    <name type="scientific">Seminavis robusta</name>
    <dbReference type="NCBI Taxonomy" id="568900"/>
    <lineage>
        <taxon>Eukaryota</taxon>
        <taxon>Sar</taxon>
        <taxon>Stramenopiles</taxon>
        <taxon>Ochrophyta</taxon>
        <taxon>Bacillariophyta</taxon>
        <taxon>Bacillariophyceae</taxon>
        <taxon>Bacillariophycidae</taxon>
        <taxon>Naviculales</taxon>
        <taxon>Naviculaceae</taxon>
        <taxon>Seminavis</taxon>
    </lineage>
</organism>
<sequence>MSLAKALFTSTLARRGLPIQRVAVASNIRWYSSDKRLTEDTMSQNIRNMEYAVRGQVVIAADALQHELEENPQSHTYTKVLYTNVGNPHQVGQESLQWPRQVMALCNLPPSKGIDHPELAKVFPQDVIDRAREISHVGLGDQGTGAYSHSQGHLAFRQDIAKFIEQRDGGVTSNPEHIFMCNGASSGIEMILDVLLNGPDAGIMIPIPQYPIYSAAIACHGAHQVGYYLEEEKGWSMDMDHLEQQLADAKAKGINVVGFVLINPGNPTGQVLTRQALCDVVTFCAKHKLVLLSDEVYQDNVYDENAEFVSAKRAAWETGLLEQDAIELISFHSTSKGLYGECGHRGGYMEVVGMDASVEGHLYKLASSGLCPNLDGQILMDLMVRGPDPWTESHREHEAQKRKIYDELKAKAKLMTEGLNSIDGFSCQPAQGSMYCFPAIEMPPGAIAAAKQQGMAVDTYYALSLLESTGICVVPAAGFGQKPGRHGFRTTFLPSIDDMKQAIKDMRKHHEEFCARHSEESSKVA</sequence>
<dbReference type="EMBL" id="CAICTM010001487">
    <property type="protein sequence ID" value="CAB9524061.1"/>
    <property type="molecule type" value="Genomic_DNA"/>
</dbReference>
<dbReference type="AlphaFoldDB" id="A0A9N8EMS9"/>
<dbReference type="PANTHER" id="PTHR11751">
    <property type="entry name" value="ALANINE AMINOTRANSFERASE"/>
    <property type="match status" value="1"/>
</dbReference>
<evidence type="ECO:0000313" key="9">
    <source>
        <dbReference type="Proteomes" id="UP001153069"/>
    </source>
</evidence>
<dbReference type="FunFam" id="3.40.640.10:FF:000012">
    <property type="entry name" value="alanine aminotransferase 2"/>
    <property type="match status" value="1"/>
</dbReference>
<comment type="caution">
    <text evidence="8">The sequence shown here is derived from an EMBL/GenBank/DDBJ whole genome shotgun (WGS) entry which is preliminary data.</text>
</comment>
<evidence type="ECO:0000256" key="5">
    <source>
        <dbReference type="ARBA" id="ARBA00022898"/>
    </source>
</evidence>
<reference evidence="8" key="1">
    <citation type="submission" date="2020-06" db="EMBL/GenBank/DDBJ databases">
        <authorList>
            <consortium name="Plant Systems Biology data submission"/>
        </authorList>
    </citation>
    <scope>NUCLEOTIDE SEQUENCE</scope>
    <source>
        <strain evidence="8">D6</strain>
    </source>
</reference>
<evidence type="ECO:0000256" key="6">
    <source>
        <dbReference type="ARBA" id="ARBA00025785"/>
    </source>
</evidence>
<comment type="similarity">
    <text evidence="6">Belongs to the class-I pyridoxal-phosphate-dependent aminotransferase family. Alanine aminotransferase subfamily.</text>
</comment>
<dbReference type="OrthoDB" id="1732682at2759"/>
<evidence type="ECO:0000256" key="1">
    <source>
        <dbReference type="ARBA" id="ARBA00001933"/>
    </source>
</evidence>
<keyword evidence="5" id="KW-0663">Pyridoxal phosphate</keyword>
<dbReference type="CDD" id="cd00609">
    <property type="entry name" value="AAT_like"/>
    <property type="match status" value="1"/>
</dbReference>
<evidence type="ECO:0000256" key="2">
    <source>
        <dbReference type="ARBA" id="ARBA00011738"/>
    </source>
</evidence>
<protein>
    <submittedName>
        <fullName evidence="8">Alanine aminotransferase 2</fullName>
    </submittedName>
</protein>
<dbReference type="InterPro" id="IPR045088">
    <property type="entry name" value="ALAT1/2-like"/>
</dbReference>
<evidence type="ECO:0000259" key="7">
    <source>
        <dbReference type="Pfam" id="PF00155"/>
    </source>
</evidence>
<name>A0A9N8EMS9_9STRA</name>
<comment type="cofactor">
    <cofactor evidence="1">
        <name>pyridoxal 5'-phosphate</name>
        <dbReference type="ChEBI" id="CHEBI:597326"/>
    </cofactor>
</comment>
<dbReference type="InterPro" id="IPR015422">
    <property type="entry name" value="PyrdxlP-dep_Trfase_small"/>
</dbReference>
<dbReference type="Proteomes" id="UP001153069">
    <property type="component" value="Unassembled WGS sequence"/>
</dbReference>
<dbReference type="Gene3D" id="3.90.1150.10">
    <property type="entry name" value="Aspartate Aminotransferase, domain 1"/>
    <property type="match status" value="1"/>
</dbReference>
<dbReference type="InterPro" id="IPR004839">
    <property type="entry name" value="Aminotransferase_I/II_large"/>
</dbReference>
<dbReference type="FunFam" id="3.90.1150.10:FF:000151">
    <property type="entry name" value="Alanine aminotransferase 2"/>
    <property type="match status" value="1"/>
</dbReference>
<dbReference type="Pfam" id="PF00155">
    <property type="entry name" value="Aminotran_1_2"/>
    <property type="match status" value="1"/>
</dbReference>
<evidence type="ECO:0000256" key="4">
    <source>
        <dbReference type="ARBA" id="ARBA00022679"/>
    </source>
</evidence>
<keyword evidence="9" id="KW-1185">Reference proteome</keyword>
<dbReference type="SUPFAM" id="SSF53383">
    <property type="entry name" value="PLP-dependent transferases"/>
    <property type="match status" value="1"/>
</dbReference>
<dbReference type="Gene3D" id="3.40.640.10">
    <property type="entry name" value="Type I PLP-dependent aspartate aminotransferase-like (Major domain)"/>
    <property type="match status" value="1"/>
</dbReference>
<gene>
    <name evidence="8" type="ORF">SEMRO_1489_G276950.1</name>
</gene>
<comment type="subunit">
    <text evidence="2">Homodimer.</text>
</comment>
<dbReference type="Gene3D" id="1.10.287.1970">
    <property type="match status" value="1"/>
</dbReference>
<dbReference type="GO" id="GO:0004021">
    <property type="term" value="F:L-alanine:2-oxoglutarate aminotransferase activity"/>
    <property type="evidence" value="ECO:0007669"/>
    <property type="project" value="TreeGrafter"/>
</dbReference>
<evidence type="ECO:0000313" key="8">
    <source>
        <dbReference type="EMBL" id="CAB9524061.1"/>
    </source>
</evidence>
<dbReference type="InterPro" id="IPR015421">
    <property type="entry name" value="PyrdxlP-dep_Trfase_major"/>
</dbReference>
<evidence type="ECO:0000256" key="3">
    <source>
        <dbReference type="ARBA" id="ARBA00022576"/>
    </source>
</evidence>
<feature type="domain" description="Aminotransferase class I/classII large" evidence="7">
    <location>
        <begin position="126"/>
        <end position="501"/>
    </location>
</feature>
<keyword evidence="4" id="KW-0808">Transferase</keyword>
<dbReference type="InterPro" id="IPR015424">
    <property type="entry name" value="PyrdxlP-dep_Trfase"/>
</dbReference>
<proteinExistence type="inferred from homology"/>
<dbReference type="GO" id="GO:0030170">
    <property type="term" value="F:pyridoxal phosphate binding"/>
    <property type="evidence" value="ECO:0007669"/>
    <property type="project" value="InterPro"/>
</dbReference>
<dbReference type="PANTHER" id="PTHR11751:SF29">
    <property type="entry name" value="ALANINE TRANSAMINASE"/>
    <property type="match status" value="1"/>
</dbReference>
<keyword evidence="3 8" id="KW-0032">Aminotransferase</keyword>